<reference evidence="3" key="1">
    <citation type="submission" date="2016-10" db="EMBL/GenBank/DDBJ databases">
        <authorList>
            <person name="Varghese N."/>
        </authorList>
    </citation>
    <scope>NUCLEOTIDE SEQUENCE [LARGE SCALE GENOMIC DNA]</scope>
    <source>
        <strain evidence="3">CGMCC 1.12284</strain>
    </source>
</reference>
<dbReference type="OrthoDB" id="223633at2157"/>
<dbReference type="Proteomes" id="UP000183275">
    <property type="component" value="Unassembled WGS sequence"/>
</dbReference>
<evidence type="ECO:0000313" key="3">
    <source>
        <dbReference type="Proteomes" id="UP000183275"/>
    </source>
</evidence>
<gene>
    <name evidence="2" type="ORF">SAMN05216285_2664</name>
</gene>
<dbReference type="STRING" id="1202768.SAMN05216285_2664"/>
<dbReference type="AlphaFoldDB" id="A0A1I0PM04"/>
<accession>A0A1I0PM04</accession>
<protein>
    <submittedName>
        <fullName evidence="2">Uncharacterized protein</fullName>
    </submittedName>
</protein>
<dbReference type="EMBL" id="FOIS01000003">
    <property type="protein sequence ID" value="SEW14838.1"/>
    <property type="molecule type" value="Genomic_DNA"/>
</dbReference>
<dbReference type="RefSeq" id="WP_049991805.1">
    <property type="nucleotide sequence ID" value="NZ_FOIS01000003.1"/>
</dbReference>
<proteinExistence type="predicted"/>
<evidence type="ECO:0000313" key="2">
    <source>
        <dbReference type="EMBL" id="SEW14838.1"/>
    </source>
</evidence>
<sequence length="59" mass="6828">MTKKQTDWRPKPALDKKDGKEAWTHTGAHEINDDEVDGDVSFPEELKEKERQKTTESSE</sequence>
<feature type="compositionally biased region" description="Basic and acidic residues" evidence="1">
    <location>
        <begin position="1"/>
        <end position="31"/>
    </location>
</feature>
<keyword evidence="3" id="KW-1185">Reference proteome</keyword>
<feature type="region of interest" description="Disordered" evidence="1">
    <location>
        <begin position="1"/>
        <end position="59"/>
    </location>
</feature>
<organism evidence="2 3">
    <name type="scientific">Natrinema salifodinae</name>
    <dbReference type="NCBI Taxonomy" id="1202768"/>
    <lineage>
        <taxon>Archaea</taxon>
        <taxon>Methanobacteriati</taxon>
        <taxon>Methanobacteriota</taxon>
        <taxon>Stenosarchaea group</taxon>
        <taxon>Halobacteria</taxon>
        <taxon>Halobacteriales</taxon>
        <taxon>Natrialbaceae</taxon>
        <taxon>Natrinema</taxon>
    </lineage>
</organism>
<feature type="compositionally biased region" description="Basic and acidic residues" evidence="1">
    <location>
        <begin position="44"/>
        <end position="59"/>
    </location>
</feature>
<name>A0A1I0PM04_9EURY</name>
<evidence type="ECO:0000256" key="1">
    <source>
        <dbReference type="SAM" id="MobiDB-lite"/>
    </source>
</evidence>